<organism evidence="7">
    <name type="scientific">Lichtheimia ramosa</name>
    <dbReference type="NCBI Taxonomy" id="688394"/>
    <lineage>
        <taxon>Eukaryota</taxon>
        <taxon>Fungi</taxon>
        <taxon>Fungi incertae sedis</taxon>
        <taxon>Mucoromycota</taxon>
        <taxon>Mucoromycotina</taxon>
        <taxon>Mucoromycetes</taxon>
        <taxon>Mucorales</taxon>
        <taxon>Lichtheimiaceae</taxon>
        <taxon>Lichtheimia</taxon>
    </lineage>
</organism>
<protein>
    <submittedName>
        <fullName evidence="7">Uncharacterized protein</fullName>
    </submittedName>
</protein>
<evidence type="ECO:0000256" key="6">
    <source>
        <dbReference type="SAM" id="MobiDB-lite"/>
    </source>
</evidence>
<evidence type="ECO:0000256" key="4">
    <source>
        <dbReference type="ARBA" id="ARBA00022786"/>
    </source>
</evidence>
<keyword evidence="5" id="KW-0131">Cell cycle</keyword>
<sequence>MQTDSNFNYLHWDMPNLPILADEWIGLQIPEEPIAVPEEYDPAQNDDDSEVKISLPKQAKKQKWDHNPMED</sequence>
<evidence type="ECO:0000256" key="1">
    <source>
        <dbReference type="ARBA" id="ARBA00006940"/>
    </source>
</evidence>
<keyword evidence="2" id="KW-0132">Cell division</keyword>
<accession>A0A077WW48</accession>
<dbReference type="InterPro" id="IPR008401">
    <property type="entry name" value="Apc13"/>
</dbReference>
<dbReference type="GO" id="GO:0051301">
    <property type="term" value="P:cell division"/>
    <property type="evidence" value="ECO:0007669"/>
    <property type="project" value="UniProtKB-KW"/>
</dbReference>
<dbReference type="AlphaFoldDB" id="A0A077WW48"/>
<feature type="region of interest" description="Disordered" evidence="6">
    <location>
        <begin position="35"/>
        <end position="71"/>
    </location>
</feature>
<name>A0A077WW48_9FUNG</name>
<gene>
    <name evidence="7" type="ORF">LRAMOSA04062</name>
</gene>
<evidence type="ECO:0000313" key="7">
    <source>
        <dbReference type="EMBL" id="CDS11866.1"/>
    </source>
</evidence>
<comment type="similarity">
    <text evidence="1">Belongs to the APC13 family.</text>
</comment>
<dbReference type="GO" id="GO:0005680">
    <property type="term" value="C:anaphase-promoting complex"/>
    <property type="evidence" value="ECO:0007669"/>
    <property type="project" value="InterPro"/>
</dbReference>
<keyword evidence="4" id="KW-0833">Ubl conjugation pathway</keyword>
<dbReference type="OrthoDB" id="2206027at2759"/>
<proteinExistence type="inferred from homology"/>
<feature type="compositionally biased region" description="Basic and acidic residues" evidence="6">
    <location>
        <begin position="62"/>
        <end position="71"/>
    </location>
</feature>
<dbReference type="EMBL" id="LK023357">
    <property type="protein sequence ID" value="CDS11866.1"/>
    <property type="molecule type" value="Genomic_DNA"/>
</dbReference>
<dbReference type="Pfam" id="PF05839">
    <property type="entry name" value="Apc13p"/>
    <property type="match status" value="1"/>
</dbReference>
<evidence type="ECO:0000256" key="5">
    <source>
        <dbReference type="ARBA" id="ARBA00023306"/>
    </source>
</evidence>
<keyword evidence="3" id="KW-0498">Mitosis</keyword>
<evidence type="ECO:0000256" key="3">
    <source>
        <dbReference type="ARBA" id="ARBA00022776"/>
    </source>
</evidence>
<feature type="compositionally biased region" description="Acidic residues" evidence="6">
    <location>
        <begin position="38"/>
        <end position="49"/>
    </location>
</feature>
<reference evidence="7" key="1">
    <citation type="journal article" date="2014" name="Genome Announc.">
        <title>De novo whole-genome sequence and genome annotation of Lichtheimia ramosa.</title>
        <authorList>
            <person name="Linde J."/>
            <person name="Schwartze V."/>
            <person name="Binder U."/>
            <person name="Lass-Florl C."/>
            <person name="Voigt K."/>
            <person name="Horn F."/>
        </authorList>
    </citation>
    <scope>NUCLEOTIDE SEQUENCE</scope>
    <source>
        <strain evidence="7">JMRC FSU:6197</strain>
    </source>
</reference>
<evidence type="ECO:0000256" key="2">
    <source>
        <dbReference type="ARBA" id="ARBA00022618"/>
    </source>
</evidence>